<evidence type="ECO:0000313" key="4">
    <source>
        <dbReference type="Proteomes" id="UP000502508"/>
    </source>
</evidence>
<protein>
    <recommendedName>
        <fullName evidence="2">DUF11 domain-containing protein</fullName>
    </recommendedName>
</protein>
<evidence type="ECO:0000259" key="2">
    <source>
        <dbReference type="Pfam" id="PF01345"/>
    </source>
</evidence>
<dbReference type="EMBL" id="AP022870">
    <property type="protein sequence ID" value="BCB75966.1"/>
    <property type="molecule type" value="Genomic_DNA"/>
</dbReference>
<organism evidence="3 4">
    <name type="scientific">Phytohabitans flavus</name>
    <dbReference type="NCBI Taxonomy" id="1076124"/>
    <lineage>
        <taxon>Bacteria</taxon>
        <taxon>Bacillati</taxon>
        <taxon>Actinomycetota</taxon>
        <taxon>Actinomycetes</taxon>
        <taxon>Micromonosporales</taxon>
        <taxon>Micromonosporaceae</taxon>
    </lineage>
</organism>
<accession>A0A6F8XQ71</accession>
<proteinExistence type="predicted"/>
<sequence length="400" mass="40678">MVFLLVFLNISLTESSLMNVRTRALAFAGAAAIGFVAAGALAAPALAAGSTDLSLTLSGTTLAATTSGKLATASVTNKGTETATGIVITFDLSDLDTDVVSVPSPDEEACEQDGSKFTCGVVDLKPGQNADLPFVLIRVGDGEPGSVTATVAHEGEDPEAGNNKATAKVNISDTTGPDLTVLAPDVPIEEGGIGTVAPGEQAELFYRVANFGDEAVHGLKLTIQLPEHVTFVEQEDGCEYDADNRKATCGYDFGLIPADEDSNTEDELYSLADFVNLIKVAEDAPAPAVLDGGVVSAEGIVLEKQPEVAAQRITAAALPEGVEGGSAKDVDESDNTDEFSVHVAKAGGGGGGGELPVTGVQAGLIGGVGLLVVAGGGTMLLMARRRRVVLAVPDDEKPTA</sequence>
<keyword evidence="1" id="KW-0812">Transmembrane</keyword>
<evidence type="ECO:0000256" key="1">
    <source>
        <dbReference type="SAM" id="Phobius"/>
    </source>
</evidence>
<dbReference type="KEGG" id="pfla:Pflav_023760"/>
<dbReference type="Proteomes" id="UP000502508">
    <property type="component" value="Chromosome"/>
</dbReference>
<name>A0A6F8XQ71_9ACTN</name>
<keyword evidence="4" id="KW-1185">Reference proteome</keyword>
<keyword evidence="1" id="KW-1133">Transmembrane helix</keyword>
<evidence type="ECO:0000313" key="3">
    <source>
        <dbReference type="EMBL" id="BCB75966.1"/>
    </source>
</evidence>
<dbReference type="AlphaFoldDB" id="A0A6F8XQ71"/>
<dbReference type="InterPro" id="IPR001434">
    <property type="entry name" value="OmcB-like_DUF11"/>
</dbReference>
<gene>
    <name evidence="3" type="ORF">Pflav_023760</name>
</gene>
<feature type="domain" description="DUF11" evidence="2">
    <location>
        <begin position="72"/>
        <end position="169"/>
    </location>
</feature>
<dbReference type="Pfam" id="PF01345">
    <property type="entry name" value="DUF11"/>
    <property type="match status" value="1"/>
</dbReference>
<reference evidence="3 4" key="1">
    <citation type="submission" date="2020-03" db="EMBL/GenBank/DDBJ databases">
        <title>Whole genome shotgun sequence of Phytohabitans flavus NBRC 107702.</title>
        <authorList>
            <person name="Komaki H."/>
            <person name="Tamura T."/>
        </authorList>
    </citation>
    <scope>NUCLEOTIDE SEQUENCE [LARGE SCALE GENOMIC DNA]</scope>
    <source>
        <strain evidence="3 4">NBRC 107702</strain>
    </source>
</reference>
<keyword evidence="1" id="KW-0472">Membrane</keyword>
<feature type="transmembrane region" description="Helical" evidence="1">
    <location>
        <begin position="364"/>
        <end position="383"/>
    </location>
</feature>
<reference evidence="3 4" key="2">
    <citation type="submission" date="2020-03" db="EMBL/GenBank/DDBJ databases">
        <authorList>
            <person name="Ichikawa N."/>
            <person name="Kimura A."/>
            <person name="Kitahashi Y."/>
            <person name="Uohara A."/>
        </authorList>
    </citation>
    <scope>NUCLEOTIDE SEQUENCE [LARGE SCALE GENOMIC DNA]</scope>
    <source>
        <strain evidence="3 4">NBRC 107702</strain>
    </source>
</reference>